<evidence type="ECO:0000256" key="3">
    <source>
        <dbReference type="ARBA" id="ARBA00022448"/>
    </source>
</evidence>
<feature type="coiled-coil region" evidence="8">
    <location>
        <begin position="26"/>
        <end position="78"/>
    </location>
</feature>
<keyword evidence="8" id="KW-0175">Coiled coil</keyword>
<name>A0A923RGD2_9BACI</name>
<dbReference type="EMBL" id="JACOOL010000002">
    <property type="protein sequence ID" value="MBC5635960.1"/>
    <property type="molecule type" value="Genomic_DNA"/>
</dbReference>
<evidence type="ECO:0000259" key="9">
    <source>
        <dbReference type="Pfam" id="PF02108"/>
    </source>
</evidence>
<dbReference type="GO" id="GO:0044781">
    <property type="term" value="P:bacterial-type flagellum organization"/>
    <property type="evidence" value="ECO:0007669"/>
    <property type="project" value="UniProtKB-KW"/>
</dbReference>
<dbReference type="InterPro" id="IPR022524">
    <property type="entry name" value="FliH_Bacilli"/>
</dbReference>
<dbReference type="InterPro" id="IPR018035">
    <property type="entry name" value="Flagellar_FliH/T3SS_HrpE"/>
</dbReference>
<keyword evidence="10" id="KW-0282">Flagellum</keyword>
<keyword evidence="11" id="KW-1185">Reference proteome</keyword>
<comment type="function">
    <text evidence="1">Needed for flagellar regrowth and assembly.</text>
</comment>
<evidence type="ECO:0000256" key="2">
    <source>
        <dbReference type="ARBA" id="ARBA00006602"/>
    </source>
</evidence>
<keyword evidence="10" id="KW-0966">Cell projection</keyword>
<dbReference type="NCBIfam" id="TIGR03825">
    <property type="entry name" value="FliH_bacil"/>
    <property type="match status" value="1"/>
</dbReference>
<dbReference type="GO" id="GO:0015031">
    <property type="term" value="P:protein transport"/>
    <property type="evidence" value="ECO:0007669"/>
    <property type="project" value="UniProtKB-KW"/>
</dbReference>
<dbReference type="InterPro" id="IPR051472">
    <property type="entry name" value="T3SS_Stator/FliH"/>
</dbReference>
<feature type="domain" description="Flagellar assembly protein FliH/Type III secretion system HrpE" evidence="9">
    <location>
        <begin position="106"/>
        <end position="233"/>
    </location>
</feature>
<keyword evidence="10" id="KW-0969">Cilium</keyword>
<gene>
    <name evidence="10" type="primary">fliH</name>
    <name evidence="10" type="ORF">H8S33_03870</name>
</gene>
<evidence type="ECO:0000256" key="5">
    <source>
        <dbReference type="ARBA" id="ARBA00022927"/>
    </source>
</evidence>
<proteinExistence type="inferred from homology"/>
<evidence type="ECO:0000256" key="6">
    <source>
        <dbReference type="ARBA" id="ARBA00023225"/>
    </source>
</evidence>
<keyword evidence="4" id="KW-1005">Bacterial flagellum biogenesis</keyword>
<evidence type="ECO:0000313" key="11">
    <source>
        <dbReference type="Proteomes" id="UP000637359"/>
    </source>
</evidence>
<dbReference type="Pfam" id="PF02108">
    <property type="entry name" value="FliH"/>
    <property type="match status" value="1"/>
</dbReference>
<evidence type="ECO:0000256" key="1">
    <source>
        <dbReference type="ARBA" id="ARBA00003041"/>
    </source>
</evidence>
<dbReference type="PANTHER" id="PTHR34982:SF1">
    <property type="entry name" value="FLAGELLAR ASSEMBLY PROTEIN FLIH"/>
    <property type="match status" value="1"/>
</dbReference>
<dbReference type="RefSeq" id="WP_186868671.1">
    <property type="nucleotide sequence ID" value="NZ_JACOOL010000002.1"/>
</dbReference>
<protein>
    <recommendedName>
        <fullName evidence="7">Flagellar assembly protein FliH</fullName>
    </recommendedName>
</protein>
<keyword evidence="3" id="KW-0813">Transport</keyword>
<accession>A0A923RGD2</accession>
<comment type="caution">
    <text evidence="10">The sequence shown here is derived from an EMBL/GenBank/DDBJ whole genome shotgun (WGS) entry which is preliminary data.</text>
</comment>
<dbReference type="PANTHER" id="PTHR34982">
    <property type="entry name" value="YOP PROTEINS TRANSLOCATION PROTEIN L"/>
    <property type="match status" value="1"/>
</dbReference>
<organism evidence="10 11">
    <name type="scientific">Ornithinibacillus hominis</name>
    <dbReference type="NCBI Taxonomy" id="2763055"/>
    <lineage>
        <taxon>Bacteria</taxon>
        <taxon>Bacillati</taxon>
        <taxon>Bacillota</taxon>
        <taxon>Bacilli</taxon>
        <taxon>Bacillales</taxon>
        <taxon>Bacillaceae</taxon>
        <taxon>Ornithinibacillus</taxon>
    </lineage>
</organism>
<reference evidence="10" key="1">
    <citation type="submission" date="2020-08" db="EMBL/GenBank/DDBJ databases">
        <title>Genome public.</title>
        <authorList>
            <person name="Liu C."/>
            <person name="Sun Q."/>
        </authorList>
    </citation>
    <scope>NUCLEOTIDE SEQUENCE</scope>
    <source>
        <strain evidence="10">BX22</strain>
    </source>
</reference>
<sequence length="247" mass="28244">MSNTQPSSKKTIQIIPIQNKVSEQIVISSEEQLQSELDQLKAAQDRLELIKIQQEDLIANTEQEIQSAKEAWQQEKLELIEQARQEGFQAGFEQGKVESLEQYHHLIEQANGIIEASKLDYQSTVEKSEETILTLAVHVAKKIIKQEIDKEPDLFLPIVKDAISTIKDQREVTIYLHPENYEYILSQKNELEKILESKATLSIYINEALEVGSCVIEHPFGKIDASIHTQLSKIYEVLHEVLLEQKA</sequence>
<evidence type="ECO:0000256" key="8">
    <source>
        <dbReference type="SAM" id="Coils"/>
    </source>
</evidence>
<dbReference type="GO" id="GO:0005829">
    <property type="term" value="C:cytosol"/>
    <property type="evidence" value="ECO:0007669"/>
    <property type="project" value="TreeGrafter"/>
</dbReference>
<evidence type="ECO:0000256" key="7">
    <source>
        <dbReference type="NCBIfam" id="TIGR03825"/>
    </source>
</evidence>
<dbReference type="AlphaFoldDB" id="A0A923RGD2"/>
<evidence type="ECO:0000256" key="4">
    <source>
        <dbReference type="ARBA" id="ARBA00022795"/>
    </source>
</evidence>
<dbReference type="Proteomes" id="UP000637359">
    <property type="component" value="Unassembled WGS sequence"/>
</dbReference>
<evidence type="ECO:0000313" key="10">
    <source>
        <dbReference type="EMBL" id="MBC5635960.1"/>
    </source>
</evidence>
<comment type="similarity">
    <text evidence="2">Belongs to the FliH family.</text>
</comment>
<keyword evidence="6" id="KW-1006">Bacterial flagellum protein export</keyword>
<keyword evidence="5" id="KW-0653">Protein transport</keyword>